<keyword evidence="1" id="KW-0472">Membrane</keyword>
<evidence type="ECO:0000313" key="3">
    <source>
        <dbReference type="Proteomes" id="UP001233999"/>
    </source>
</evidence>
<keyword evidence="3" id="KW-1185">Reference proteome</keyword>
<reference evidence="2" key="2">
    <citation type="submission" date="2023-05" db="EMBL/GenBank/DDBJ databases">
        <authorList>
            <person name="Fouks B."/>
        </authorList>
    </citation>
    <scope>NUCLEOTIDE SEQUENCE</scope>
    <source>
        <strain evidence="2">Stay&amp;Tobe</strain>
        <tissue evidence="2">Testes</tissue>
    </source>
</reference>
<dbReference type="Proteomes" id="UP001233999">
    <property type="component" value="Unassembled WGS sequence"/>
</dbReference>
<dbReference type="EMBL" id="JASPKZ010007782">
    <property type="protein sequence ID" value="KAJ9582634.1"/>
    <property type="molecule type" value="Genomic_DNA"/>
</dbReference>
<evidence type="ECO:0000256" key="1">
    <source>
        <dbReference type="SAM" id="Phobius"/>
    </source>
</evidence>
<feature type="transmembrane region" description="Helical" evidence="1">
    <location>
        <begin position="24"/>
        <end position="45"/>
    </location>
</feature>
<name>A0AAD7ZKX1_DIPPU</name>
<dbReference type="AlphaFoldDB" id="A0AAD7ZKX1"/>
<keyword evidence="1" id="KW-0812">Transmembrane</keyword>
<evidence type="ECO:0000313" key="2">
    <source>
        <dbReference type="EMBL" id="KAJ9582634.1"/>
    </source>
</evidence>
<feature type="non-terminal residue" evidence="2">
    <location>
        <position position="1"/>
    </location>
</feature>
<accession>A0AAD7ZKX1</accession>
<gene>
    <name evidence="2" type="ORF">L9F63_023012</name>
</gene>
<protein>
    <submittedName>
        <fullName evidence="2">Uncharacterized protein</fullName>
    </submittedName>
</protein>
<keyword evidence="1" id="KW-1133">Transmembrane helix</keyword>
<reference evidence="2" key="1">
    <citation type="journal article" date="2023" name="IScience">
        <title>Live-bearing cockroach genome reveals convergent evolutionary mechanisms linked to viviparity in insects and beyond.</title>
        <authorList>
            <person name="Fouks B."/>
            <person name="Harrison M.C."/>
            <person name="Mikhailova A.A."/>
            <person name="Marchal E."/>
            <person name="English S."/>
            <person name="Carruthers M."/>
            <person name="Jennings E.C."/>
            <person name="Chiamaka E.L."/>
            <person name="Frigard R.A."/>
            <person name="Pippel M."/>
            <person name="Attardo G.M."/>
            <person name="Benoit J.B."/>
            <person name="Bornberg-Bauer E."/>
            <person name="Tobe S.S."/>
        </authorList>
    </citation>
    <scope>NUCLEOTIDE SEQUENCE</scope>
    <source>
        <strain evidence="2">Stay&amp;Tobe</strain>
    </source>
</reference>
<proteinExistence type="predicted"/>
<sequence length="107" mass="12103">MTPYFINIHNHPPMGLLKLVVGSFYLYFIYLLPYFLILQLSLYSLRLLSPGEVLDSPLTLNLKFNGGSENYKTFPTIVSRLQVDCFLLHKPIKSAVTSPVSHSLSLS</sequence>
<comment type="caution">
    <text evidence="2">The sequence shown here is derived from an EMBL/GenBank/DDBJ whole genome shotgun (WGS) entry which is preliminary data.</text>
</comment>
<organism evidence="2 3">
    <name type="scientific">Diploptera punctata</name>
    <name type="common">Pacific beetle cockroach</name>
    <dbReference type="NCBI Taxonomy" id="6984"/>
    <lineage>
        <taxon>Eukaryota</taxon>
        <taxon>Metazoa</taxon>
        <taxon>Ecdysozoa</taxon>
        <taxon>Arthropoda</taxon>
        <taxon>Hexapoda</taxon>
        <taxon>Insecta</taxon>
        <taxon>Pterygota</taxon>
        <taxon>Neoptera</taxon>
        <taxon>Polyneoptera</taxon>
        <taxon>Dictyoptera</taxon>
        <taxon>Blattodea</taxon>
        <taxon>Blaberoidea</taxon>
        <taxon>Blaberidae</taxon>
        <taxon>Diplopterinae</taxon>
        <taxon>Diploptera</taxon>
    </lineage>
</organism>